<evidence type="ECO:0000256" key="1">
    <source>
        <dbReference type="ARBA" id="ARBA00024353"/>
    </source>
</evidence>
<dbReference type="InterPro" id="IPR041916">
    <property type="entry name" value="Anti_sigma_zinc_sf"/>
</dbReference>
<dbReference type="EMBL" id="RBZO01000034">
    <property type="protein sequence ID" value="RKQ13247.1"/>
    <property type="molecule type" value="Genomic_DNA"/>
</dbReference>
<accession>A0A494YT08</accession>
<proteinExistence type="inferred from homology"/>
<keyword evidence="3" id="KW-1133">Transmembrane helix</keyword>
<dbReference type="AlphaFoldDB" id="A0A494YT08"/>
<gene>
    <name evidence="5" type="ORF">D8M05_16815</name>
</gene>
<evidence type="ECO:0000256" key="2">
    <source>
        <dbReference type="ARBA" id="ARBA00024438"/>
    </source>
</evidence>
<comment type="similarity">
    <text evidence="1">Belongs to the zinc-associated anti-sigma factor (ZAS) superfamily. Anti-sigma-W factor family.</text>
</comment>
<dbReference type="Proteomes" id="UP000281813">
    <property type="component" value="Unassembled WGS sequence"/>
</dbReference>
<dbReference type="Pfam" id="PF13490">
    <property type="entry name" value="zf-HC2"/>
    <property type="match status" value="1"/>
</dbReference>
<evidence type="ECO:0000256" key="3">
    <source>
        <dbReference type="SAM" id="Phobius"/>
    </source>
</evidence>
<keyword evidence="3" id="KW-0812">Transmembrane</keyword>
<evidence type="ECO:0000313" key="5">
    <source>
        <dbReference type="EMBL" id="RKQ13247.1"/>
    </source>
</evidence>
<organism evidence="5 6">
    <name type="scientific">Oceanobacillus bengalensis</name>
    <dbReference type="NCBI Taxonomy" id="1435466"/>
    <lineage>
        <taxon>Bacteria</taxon>
        <taxon>Bacillati</taxon>
        <taxon>Bacillota</taxon>
        <taxon>Bacilli</taxon>
        <taxon>Bacillales</taxon>
        <taxon>Bacillaceae</taxon>
        <taxon>Oceanobacillus</taxon>
    </lineage>
</organism>
<reference evidence="5 6" key="1">
    <citation type="journal article" date="2015" name="Antonie Van Leeuwenhoek">
        <title>Oceanobacillus bengalensis sp. nov., a bacterium isolated from seawater of the Bay of Bengal.</title>
        <authorList>
            <person name="Yongchang O."/>
            <person name="Xiang W."/>
            <person name="Wang G."/>
        </authorList>
    </citation>
    <scope>NUCLEOTIDE SEQUENCE [LARGE SCALE GENOMIC DNA]</scope>
    <source>
        <strain evidence="5 6">MCCC 1K00260</strain>
    </source>
</reference>
<keyword evidence="6" id="KW-1185">Reference proteome</keyword>
<keyword evidence="3" id="KW-0472">Membrane</keyword>
<name>A0A494YT08_9BACI</name>
<dbReference type="Gene3D" id="1.10.10.1320">
    <property type="entry name" value="Anti-sigma factor, zinc-finger domain"/>
    <property type="match status" value="1"/>
</dbReference>
<feature type="transmembrane region" description="Helical" evidence="3">
    <location>
        <begin position="89"/>
        <end position="108"/>
    </location>
</feature>
<protein>
    <recommendedName>
        <fullName evidence="2">Anti-sigma-W factor RsiW</fullName>
    </recommendedName>
</protein>
<evidence type="ECO:0000259" key="4">
    <source>
        <dbReference type="Pfam" id="PF13490"/>
    </source>
</evidence>
<comment type="caution">
    <text evidence="5">The sequence shown here is derived from an EMBL/GenBank/DDBJ whole genome shotgun (WGS) entry which is preliminary data.</text>
</comment>
<sequence>METHNKMIELMHRHLDGDLKKEEEVILRTHLEECVSCQHHFHDLKRTISLLKSVETIEAPINFTENVMAKLGAEKKHFKYKRWFKTHPLITAAAIFFIFMLSGAFVQFEGQSELVVSKQENLIVKGDTVIVPEGVTVEGDLLVKNGNLIIDGTVDGNVTIVNGELIDDDPLEGEGLMASVGEINGELNTVNKMFEWLWFQAKSLFKGVFSF</sequence>
<dbReference type="InterPro" id="IPR027383">
    <property type="entry name" value="Znf_put"/>
</dbReference>
<evidence type="ECO:0000313" key="6">
    <source>
        <dbReference type="Proteomes" id="UP000281813"/>
    </source>
</evidence>
<feature type="domain" description="Putative zinc-finger" evidence="4">
    <location>
        <begin position="9"/>
        <end position="38"/>
    </location>
</feature>